<keyword evidence="10" id="KW-1185">Reference proteome</keyword>
<dbReference type="Proteomes" id="UP000233781">
    <property type="component" value="Unassembled WGS sequence"/>
</dbReference>
<dbReference type="EMBL" id="PJNE01000001">
    <property type="protein sequence ID" value="PKW26594.1"/>
    <property type="molecule type" value="Genomic_DNA"/>
</dbReference>
<feature type="transmembrane region" description="Helical" evidence="7">
    <location>
        <begin position="235"/>
        <end position="261"/>
    </location>
</feature>
<evidence type="ECO:0000256" key="2">
    <source>
        <dbReference type="ARBA" id="ARBA00022448"/>
    </source>
</evidence>
<name>A0A2N3YIC4_9MICO</name>
<dbReference type="GO" id="GO:0005886">
    <property type="term" value="C:plasma membrane"/>
    <property type="evidence" value="ECO:0007669"/>
    <property type="project" value="UniProtKB-SubCell"/>
</dbReference>
<dbReference type="InterPro" id="IPR035906">
    <property type="entry name" value="MetI-like_sf"/>
</dbReference>
<dbReference type="PROSITE" id="PS50928">
    <property type="entry name" value="ABC_TM1"/>
    <property type="match status" value="1"/>
</dbReference>
<dbReference type="Pfam" id="PF00528">
    <property type="entry name" value="BPD_transp_1"/>
    <property type="match status" value="1"/>
</dbReference>
<evidence type="ECO:0000256" key="1">
    <source>
        <dbReference type="ARBA" id="ARBA00004651"/>
    </source>
</evidence>
<feature type="transmembrane region" description="Helical" evidence="7">
    <location>
        <begin position="177"/>
        <end position="197"/>
    </location>
</feature>
<evidence type="ECO:0000256" key="3">
    <source>
        <dbReference type="ARBA" id="ARBA00022475"/>
    </source>
</evidence>
<gene>
    <name evidence="9" type="ORF">ATL31_1408</name>
</gene>
<evidence type="ECO:0000256" key="4">
    <source>
        <dbReference type="ARBA" id="ARBA00022692"/>
    </source>
</evidence>
<keyword evidence="6 7" id="KW-0472">Membrane</keyword>
<accession>A0A2N3YIC4</accession>
<dbReference type="InterPro" id="IPR045621">
    <property type="entry name" value="BPD_transp_1_N"/>
</dbReference>
<comment type="caution">
    <text evidence="9">The sequence shown here is derived from an EMBL/GenBank/DDBJ whole genome shotgun (WGS) entry which is preliminary data.</text>
</comment>
<evidence type="ECO:0000313" key="9">
    <source>
        <dbReference type="EMBL" id="PKW26594.1"/>
    </source>
</evidence>
<dbReference type="SUPFAM" id="SSF161098">
    <property type="entry name" value="MetI-like"/>
    <property type="match status" value="1"/>
</dbReference>
<feature type="transmembrane region" description="Helical" evidence="7">
    <location>
        <begin position="102"/>
        <end position="125"/>
    </location>
</feature>
<dbReference type="InterPro" id="IPR000515">
    <property type="entry name" value="MetI-like"/>
</dbReference>
<evidence type="ECO:0000256" key="7">
    <source>
        <dbReference type="RuleBase" id="RU363032"/>
    </source>
</evidence>
<reference evidence="9 10" key="1">
    <citation type="submission" date="2017-12" db="EMBL/GenBank/DDBJ databases">
        <title>Sequencing the genomes of 1000 Actinobacteria strains.</title>
        <authorList>
            <person name="Klenk H.-P."/>
        </authorList>
    </citation>
    <scope>NUCLEOTIDE SEQUENCE [LARGE SCALE GENOMIC DNA]</scope>
    <source>
        <strain evidence="9 10">DSM 12806</strain>
    </source>
</reference>
<evidence type="ECO:0000256" key="6">
    <source>
        <dbReference type="ARBA" id="ARBA00023136"/>
    </source>
</evidence>
<sequence>MGSSVNLRWSRVANLVPVLFGITLVSFLLLRLVPGDPAQQILGNRYTPEAAAGIRRTLGLDRPLLEQYWMFLKGAMTGSFGESYQYHRPVGELLLDRTGASLMLVGLTAVFCAALSIPLGIWAAVRRGGLVDQATRVLFTLGFALPAFLVGIVLILVFGLTLGWAPIGGYGTGVASHLGHLVLPALTLAIPFSTVLVRSLRSSTITVLEADFVTIARLKGISESRILLRHVLRNAIGPVAVVFGINLAFLVGGTVVVENVFSIPGLGSLLVGAVSTRDYPVVQAVALVLAVFVVLVNLLTDVVHGLLDPRLAAGVQR</sequence>
<comment type="similarity">
    <text evidence="7">Belongs to the binding-protein-dependent transport system permease family.</text>
</comment>
<protein>
    <submittedName>
        <fullName evidence="9">Peptide/nickel transport system permease protein</fullName>
    </submittedName>
</protein>
<feature type="transmembrane region" description="Helical" evidence="7">
    <location>
        <begin position="137"/>
        <end position="165"/>
    </location>
</feature>
<dbReference type="PANTHER" id="PTHR43163">
    <property type="entry name" value="DIPEPTIDE TRANSPORT SYSTEM PERMEASE PROTEIN DPPB-RELATED"/>
    <property type="match status" value="1"/>
</dbReference>
<proteinExistence type="inferred from homology"/>
<feature type="transmembrane region" description="Helical" evidence="7">
    <location>
        <begin position="12"/>
        <end position="33"/>
    </location>
</feature>
<dbReference type="RefSeq" id="WP_101395136.1">
    <property type="nucleotide sequence ID" value="NZ_PJNE01000001.1"/>
</dbReference>
<dbReference type="Gene3D" id="1.10.3720.10">
    <property type="entry name" value="MetI-like"/>
    <property type="match status" value="1"/>
</dbReference>
<evidence type="ECO:0000259" key="8">
    <source>
        <dbReference type="PROSITE" id="PS50928"/>
    </source>
</evidence>
<dbReference type="GO" id="GO:0055085">
    <property type="term" value="P:transmembrane transport"/>
    <property type="evidence" value="ECO:0007669"/>
    <property type="project" value="InterPro"/>
</dbReference>
<feature type="domain" description="ABC transmembrane type-1" evidence="8">
    <location>
        <begin position="98"/>
        <end position="300"/>
    </location>
</feature>
<organism evidence="9 10">
    <name type="scientific">Phycicoccus duodecadis</name>
    <dbReference type="NCBI Taxonomy" id="173053"/>
    <lineage>
        <taxon>Bacteria</taxon>
        <taxon>Bacillati</taxon>
        <taxon>Actinomycetota</taxon>
        <taxon>Actinomycetes</taxon>
        <taxon>Micrococcales</taxon>
        <taxon>Intrasporangiaceae</taxon>
        <taxon>Phycicoccus</taxon>
    </lineage>
</organism>
<dbReference type="Pfam" id="PF19300">
    <property type="entry name" value="BPD_transp_1_N"/>
    <property type="match status" value="1"/>
</dbReference>
<dbReference type="OrthoDB" id="5169641at2"/>
<dbReference type="CDD" id="cd06261">
    <property type="entry name" value="TM_PBP2"/>
    <property type="match status" value="1"/>
</dbReference>
<feature type="transmembrane region" description="Helical" evidence="7">
    <location>
        <begin position="281"/>
        <end position="300"/>
    </location>
</feature>
<keyword evidence="3" id="KW-1003">Cell membrane</keyword>
<evidence type="ECO:0000313" key="10">
    <source>
        <dbReference type="Proteomes" id="UP000233781"/>
    </source>
</evidence>
<dbReference type="AlphaFoldDB" id="A0A2N3YIC4"/>
<keyword evidence="2 7" id="KW-0813">Transport</keyword>
<comment type="subcellular location">
    <subcellularLocation>
        <location evidence="1 7">Cell membrane</location>
        <topology evidence="1 7">Multi-pass membrane protein</topology>
    </subcellularLocation>
</comment>
<keyword evidence="5 7" id="KW-1133">Transmembrane helix</keyword>
<dbReference type="PANTHER" id="PTHR43163:SF6">
    <property type="entry name" value="DIPEPTIDE TRANSPORT SYSTEM PERMEASE PROTEIN DPPB-RELATED"/>
    <property type="match status" value="1"/>
</dbReference>
<evidence type="ECO:0000256" key="5">
    <source>
        <dbReference type="ARBA" id="ARBA00022989"/>
    </source>
</evidence>
<keyword evidence="4 7" id="KW-0812">Transmembrane</keyword>